<evidence type="ECO:0000256" key="1">
    <source>
        <dbReference type="SAM" id="MobiDB-lite"/>
    </source>
</evidence>
<dbReference type="Proteomes" id="UP001209570">
    <property type="component" value="Unassembled WGS sequence"/>
</dbReference>
<accession>A0AAD5Q1X2</accession>
<proteinExistence type="predicted"/>
<name>A0AAD5Q1X2_PYTIN</name>
<evidence type="ECO:0000313" key="3">
    <source>
        <dbReference type="Proteomes" id="UP001209570"/>
    </source>
</evidence>
<keyword evidence="3" id="KW-1185">Reference proteome</keyword>
<comment type="caution">
    <text evidence="2">The sequence shown here is derived from an EMBL/GenBank/DDBJ whole genome shotgun (WGS) entry which is preliminary data.</text>
</comment>
<feature type="region of interest" description="Disordered" evidence="1">
    <location>
        <begin position="1"/>
        <end position="24"/>
    </location>
</feature>
<reference evidence="2" key="1">
    <citation type="submission" date="2021-12" db="EMBL/GenBank/DDBJ databases">
        <title>Prjna785345.</title>
        <authorList>
            <person name="Rujirawat T."/>
            <person name="Krajaejun T."/>
        </authorList>
    </citation>
    <scope>NUCLEOTIDE SEQUENCE</scope>
    <source>
        <strain evidence="2">Pi057C3</strain>
    </source>
</reference>
<dbReference type="AlphaFoldDB" id="A0AAD5Q1X2"/>
<sequence>MFYATKDKEKIQKPFNTGDPTPSPPAVVKAAAAMNARRHVAVFRTNDENLFRVKQMELSLSMDGEEGEQAEMSEQVGGIMSEAAADPGTGIIPAGMVLGPELVLREERERANALYLKLMKTPLCRVHLIEMPTDGWIVNVHTHVLATRPQEVQLTRSVVRYLWGRFCRYRLSATDFMILTTPWLRSFKGDRIGRADVDRDFRVADDKPVVALVSATATSDAPRKLDEDGDKKSPTVEFFEYEKIIDARLKDGDV</sequence>
<organism evidence="2 3">
    <name type="scientific">Pythium insidiosum</name>
    <name type="common">Pythiosis disease agent</name>
    <dbReference type="NCBI Taxonomy" id="114742"/>
    <lineage>
        <taxon>Eukaryota</taxon>
        <taxon>Sar</taxon>
        <taxon>Stramenopiles</taxon>
        <taxon>Oomycota</taxon>
        <taxon>Peronosporomycetes</taxon>
        <taxon>Pythiales</taxon>
        <taxon>Pythiaceae</taxon>
        <taxon>Pythium</taxon>
    </lineage>
</organism>
<gene>
    <name evidence="2" type="ORF">P43SY_011694</name>
</gene>
<evidence type="ECO:0000313" key="2">
    <source>
        <dbReference type="EMBL" id="KAJ0391785.1"/>
    </source>
</evidence>
<protein>
    <submittedName>
        <fullName evidence="2">Uncharacterized protein</fullName>
    </submittedName>
</protein>
<feature type="compositionally biased region" description="Basic and acidic residues" evidence="1">
    <location>
        <begin position="1"/>
        <end position="12"/>
    </location>
</feature>
<dbReference type="EMBL" id="JAKCXM010000840">
    <property type="protein sequence ID" value="KAJ0391785.1"/>
    <property type="molecule type" value="Genomic_DNA"/>
</dbReference>